<keyword evidence="1" id="KW-0472">Membrane</keyword>
<reference evidence="2 3" key="1">
    <citation type="submission" date="2024-04" db="EMBL/GenBank/DDBJ databases">
        <authorList>
            <person name="Abashina T."/>
            <person name="Shaikin A."/>
        </authorList>
    </citation>
    <scope>NUCLEOTIDE SEQUENCE [LARGE SCALE GENOMIC DNA]</scope>
    <source>
        <strain evidence="2 3">AAFK</strain>
    </source>
</reference>
<proteinExistence type="predicted"/>
<keyword evidence="3" id="KW-1185">Reference proteome</keyword>
<keyword evidence="1" id="KW-0812">Transmembrane</keyword>
<name>A0ABU9DBL2_9PROT</name>
<protein>
    <submittedName>
        <fullName evidence="2">DUF4845 domain-containing protein</fullName>
    </submittedName>
</protein>
<keyword evidence="1" id="KW-1133">Transmembrane helix</keyword>
<sequence>MNATNGREHGTTLVGLLAWGVVLVAFTVLAAKILPVYYEYWSVVNAVKAQAQSTDARASERDVREALLKRLEVADVTHVESDDIQIERDSGNNPRIRVAYERRVHLFGNMSGCFDFTTQSQGMQVE</sequence>
<evidence type="ECO:0000313" key="3">
    <source>
        <dbReference type="Proteomes" id="UP001446205"/>
    </source>
</evidence>
<dbReference type="InterPro" id="IPR032314">
    <property type="entry name" value="DUF4845"/>
</dbReference>
<feature type="transmembrane region" description="Helical" evidence="1">
    <location>
        <begin position="12"/>
        <end position="31"/>
    </location>
</feature>
<accession>A0ABU9DBL2</accession>
<organism evidence="2 3">
    <name type="scientific">Thermithiobacillus plumbiphilus</name>
    <dbReference type="NCBI Taxonomy" id="1729899"/>
    <lineage>
        <taxon>Bacteria</taxon>
        <taxon>Pseudomonadati</taxon>
        <taxon>Pseudomonadota</taxon>
        <taxon>Acidithiobacillia</taxon>
        <taxon>Acidithiobacillales</taxon>
        <taxon>Thermithiobacillaceae</taxon>
        <taxon>Thermithiobacillus</taxon>
    </lineage>
</organism>
<comment type="caution">
    <text evidence="2">The sequence shown here is derived from an EMBL/GenBank/DDBJ whole genome shotgun (WGS) entry which is preliminary data.</text>
</comment>
<dbReference type="RefSeq" id="WP_341371960.1">
    <property type="nucleotide sequence ID" value="NZ_JBBPCO010000019.1"/>
</dbReference>
<dbReference type="Proteomes" id="UP001446205">
    <property type="component" value="Unassembled WGS sequence"/>
</dbReference>
<evidence type="ECO:0000313" key="2">
    <source>
        <dbReference type="EMBL" id="MEK8090904.1"/>
    </source>
</evidence>
<gene>
    <name evidence="2" type="ORF">WOB96_14190</name>
</gene>
<dbReference type="Pfam" id="PF16137">
    <property type="entry name" value="DUF4845"/>
    <property type="match status" value="1"/>
</dbReference>
<dbReference type="EMBL" id="JBBPCO010000019">
    <property type="protein sequence ID" value="MEK8090904.1"/>
    <property type="molecule type" value="Genomic_DNA"/>
</dbReference>
<evidence type="ECO:0000256" key="1">
    <source>
        <dbReference type="SAM" id="Phobius"/>
    </source>
</evidence>